<organism evidence="2 3">
    <name type="scientific">Lophiostoma macrostomum CBS 122681</name>
    <dbReference type="NCBI Taxonomy" id="1314788"/>
    <lineage>
        <taxon>Eukaryota</taxon>
        <taxon>Fungi</taxon>
        <taxon>Dikarya</taxon>
        <taxon>Ascomycota</taxon>
        <taxon>Pezizomycotina</taxon>
        <taxon>Dothideomycetes</taxon>
        <taxon>Pleosporomycetidae</taxon>
        <taxon>Pleosporales</taxon>
        <taxon>Lophiostomataceae</taxon>
        <taxon>Lophiostoma</taxon>
    </lineage>
</organism>
<dbReference type="PANTHER" id="PTHR42791">
    <property type="entry name" value="GNAT FAMILY ACETYLTRANSFERASE"/>
    <property type="match status" value="1"/>
</dbReference>
<accession>A0A6A6SXN2</accession>
<dbReference type="InterPro" id="IPR000182">
    <property type="entry name" value="GNAT_dom"/>
</dbReference>
<dbReference type="EMBL" id="MU004416">
    <property type="protein sequence ID" value="KAF2651827.1"/>
    <property type="molecule type" value="Genomic_DNA"/>
</dbReference>
<evidence type="ECO:0000313" key="2">
    <source>
        <dbReference type="EMBL" id="KAF2651827.1"/>
    </source>
</evidence>
<dbReference type="Pfam" id="PF13673">
    <property type="entry name" value="Acetyltransf_10"/>
    <property type="match status" value="1"/>
</dbReference>
<keyword evidence="3" id="KW-1185">Reference proteome</keyword>
<dbReference type="CDD" id="cd04301">
    <property type="entry name" value="NAT_SF"/>
    <property type="match status" value="1"/>
</dbReference>
<dbReference type="GO" id="GO:0016747">
    <property type="term" value="F:acyltransferase activity, transferring groups other than amino-acyl groups"/>
    <property type="evidence" value="ECO:0007669"/>
    <property type="project" value="InterPro"/>
</dbReference>
<dbReference type="PROSITE" id="PS51186">
    <property type="entry name" value="GNAT"/>
    <property type="match status" value="1"/>
</dbReference>
<feature type="domain" description="N-acetyltransferase" evidence="1">
    <location>
        <begin position="150"/>
        <end position="231"/>
    </location>
</feature>
<dbReference type="AlphaFoldDB" id="A0A6A6SXN2"/>
<sequence length="273" mass="31219">MPPVWRLSSVSVSKAMSFETKEVRTKSELDAIVDVIWAAMEPEPSHASFFPIVGSRELARERAIEESKSRLWHGHEMDSSSHWIYVTELEDGKQSVVGGCQWRIYDTNPFPDPDARINATWWPEGSTGRAFASEVASQCHQPRKAWMACPHAGITLMSVLPEKQRQGVGSQLMEWGLEQMNDRDIEGFVEASPSGRQLYLKHGFVDVAYVRVKMDHDDLSLTDVWKELEKNYLPVDYTAMWRPKGGHMPRDEMARIWKEKLKVPVKNHVEGLI</sequence>
<dbReference type="SUPFAM" id="SSF55729">
    <property type="entry name" value="Acyl-CoA N-acyltransferases (Nat)"/>
    <property type="match status" value="1"/>
</dbReference>
<dbReference type="Proteomes" id="UP000799324">
    <property type="component" value="Unassembled WGS sequence"/>
</dbReference>
<dbReference type="PANTHER" id="PTHR42791:SF5">
    <property type="entry name" value="HYPOTHETICAL ACETYLTRANSFERASE (EUROFUNG)"/>
    <property type="match status" value="1"/>
</dbReference>
<proteinExistence type="predicted"/>
<evidence type="ECO:0000259" key="1">
    <source>
        <dbReference type="PROSITE" id="PS51186"/>
    </source>
</evidence>
<dbReference type="InterPro" id="IPR016181">
    <property type="entry name" value="Acyl_CoA_acyltransferase"/>
</dbReference>
<dbReference type="InterPro" id="IPR052523">
    <property type="entry name" value="Trichothecene_AcTrans"/>
</dbReference>
<protein>
    <recommendedName>
        <fullName evidence="1">N-acetyltransferase domain-containing protein</fullName>
    </recommendedName>
</protein>
<evidence type="ECO:0000313" key="3">
    <source>
        <dbReference type="Proteomes" id="UP000799324"/>
    </source>
</evidence>
<name>A0A6A6SXN2_9PLEO</name>
<dbReference type="Gene3D" id="3.40.630.30">
    <property type="match status" value="1"/>
</dbReference>
<reference evidence="2" key="1">
    <citation type="journal article" date="2020" name="Stud. Mycol.">
        <title>101 Dothideomycetes genomes: a test case for predicting lifestyles and emergence of pathogens.</title>
        <authorList>
            <person name="Haridas S."/>
            <person name="Albert R."/>
            <person name="Binder M."/>
            <person name="Bloem J."/>
            <person name="Labutti K."/>
            <person name="Salamov A."/>
            <person name="Andreopoulos B."/>
            <person name="Baker S."/>
            <person name="Barry K."/>
            <person name="Bills G."/>
            <person name="Bluhm B."/>
            <person name="Cannon C."/>
            <person name="Castanera R."/>
            <person name="Culley D."/>
            <person name="Daum C."/>
            <person name="Ezra D."/>
            <person name="Gonzalez J."/>
            <person name="Henrissat B."/>
            <person name="Kuo A."/>
            <person name="Liang C."/>
            <person name="Lipzen A."/>
            <person name="Lutzoni F."/>
            <person name="Magnuson J."/>
            <person name="Mondo S."/>
            <person name="Nolan M."/>
            <person name="Ohm R."/>
            <person name="Pangilinan J."/>
            <person name="Park H.-J."/>
            <person name="Ramirez L."/>
            <person name="Alfaro M."/>
            <person name="Sun H."/>
            <person name="Tritt A."/>
            <person name="Yoshinaga Y."/>
            <person name="Zwiers L.-H."/>
            <person name="Turgeon B."/>
            <person name="Goodwin S."/>
            <person name="Spatafora J."/>
            <person name="Crous P."/>
            <person name="Grigoriev I."/>
        </authorList>
    </citation>
    <scope>NUCLEOTIDE SEQUENCE</scope>
    <source>
        <strain evidence="2">CBS 122681</strain>
    </source>
</reference>
<gene>
    <name evidence="2" type="ORF">K491DRAFT_606176</name>
</gene>
<dbReference type="OrthoDB" id="410198at2759"/>